<evidence type="ECO:0000313" key="1">
    <source>
        <dbReference type="EMBL" id="KFM76446.1"/>
    </source>
</evidence>
<proteinExistence type="predicted"/>
<sequence length="98" mass="11035">MMKVLHATHSHLCLNSTNNLRDLLLNSICLTRAKAVLENCSSLGFEWSKTWKEVLRMQVDPADRCRGLDAYRSCIANKLQDVICGLEAIRIYGGLIDV</sequence>
<dbReference type="OrthoDB" id="6369556at2759"/>
<feature type="non-terminal residue" evidence="1">
    <location>
        <position position="98"/>
    </location>
</feature>
<name>A0A087UGF7_STEMI</name>
<dbReference type="AlphaFoldDB" id="A0A087UGF7"/>
<dbReference type="EMBL" id="KK119695">
    <property type="protein sequence ID" value="KFM76446.1"/>
    <property type="molecule type" value="Genomic_DNA"/>
</dbReference>
<dbReference type="Proteomes" id="UP000054359">
    <property type="component" value="Unassembled WGS sequence"/>
</dbReference>
<accession>A0A087UGF7</accession>
<reference evidence="1 2" key="1">
    <citation type="submission" date="2013-11" db="EMBL/GenBank/DDBJ databases">
        <title>Genome sequencing of Stegodyphus mimosarum.</title>
        <authorList>
            <person name="Bechsgaard J."/>
        </authorList>
    </citation>
    <scope>NUCLEOTIDE SEQUENCE [LARGE SCALE GENOMIC DNA]</scope>
</reference>
<keyword evidence="2" id="KW-1185">Reference proteome</keyword>
<evidence type="ECO:0000313" key="2">
    <source>
        <dbReference type="Proteomes" id="UP000054359"/>
    </source>
</evidence>
<gene>
    <name evidence="1" type="ORF">X975_16892</name>
</gene>
<organism evidence="1 2">
    <name type="scientific">Stegodyphus mimosarum</name>
    <name type="common">African social velvet spider</name>
    <dbReference type="NCBI Taxonomy" id="407821"/>
    <lineage>
        <taxon>Eukaryota</taxon>
        <taxon>Metazoa</taxon>
        <taxon>Ecdysozoa</taxon>
        <taxon>Arthropoda</taxon>
        <taxon>Chelicerata</taxon>
        <taxon>Arachnida</taxon>
        <taxon>Araneae</taxon>
        <taxon>Araneomorphae</taxon>
        <taxon>Entelegynae</taxon>
        <taxon>Eresoidea</taxon>
        <taxon>Eresidae</taxon>
        <taxon>Stegodyphus</taxon>
    </lineage>
</organism>
<protein>
    <submittedName>
        <fullName evidence="1">Uncharacterized protein</fullName>
    </submittedName>
</protein>